<dbReference type="OrthoDB" id="2692034at2"/>
<dbReference type="RefSeq" id="WP_044731847.1">
    <property type="nucleotide sequence ID" value="NZ_JYBP01000003.1"/>
</dbReference>
<evidence type="ECO:0000313" key="2">
    <source>
        <dbReference type="Proteomes" id="UP000032522"/>
    </source>
</evidence>
<organism evidence="1 2">
    <name type="scientific">Geobacillus kaustophilus</name>
    <dbReference type="NCBI Taxonomy" id="1462"/>
    <lineage>
        <taxon>Bacteria</taxon>
        <taxon>Bacillati</taxon>
        <taxon>Bacillota</taxon>
        <taxon>Bacilli</taxon>
        <taxon>Bacillales</taxon>
        <taxon>Anoxybacillaceae</taxon>
        <taxon>Geobacillus</taxon>
        <taxon>Geobacillus thermoleovorans group</taxon>
    </lineage>
</organism>
<proteinExistence type="predicted"/>
<evidence type="ECO:0000313" key="1">
    <source>
        <dbReference type="EMBL" id="KJE27045.1"/>
    </source>
</evidence>
<dbReference type="Proteomes" id="UP000032522">
    <property type="component" value="Unassembled WGS sequence"/>
</dbReference>
<reference evidence="1 2" key="1">
    <citation type="submission" date="2015-01" db="EMBL/GenBank/DDBJ databases">
        <authorList>
            <person name="Filippidou S."/>
            <person name="Jeanneret N."/>
            <person name="Russel-Delif L."/>
            <person name="Junier T."/>
            <person name="Wunderlin T."/>
            <person name="Molina V."/>
            <person name="Johnson S.L."/>
            <person name="Davenport K.W."/>
            <person name="Chain P.S."/>
            <person name="Dorador C."/>
            <person name="Junier P."/>
        </authorList>
    </citation>
    <scope>NUCLEOTIDE SEQUENCE [LARGE SCALE GENOMIC DNA]</scope>
    <source>
        <strain evidence="1 2">Et7/4</strain>
    </source>
</reference>
<gene>
    <name evidence="1" type="ORF">LG52_2055</name>
</gene>
<accession>A0A0D8BSE0</accession>
<sequence length="93" mass="10420">MKSVQDALYNWLTIHIVAKARPHDAAARDTASFFRAILKNDFGVTAVDAVKDETNGQYIVEYVRGGETKAACFPLELAEAMWRQIEAEPEKYG</sequence>
<protein>
    <submittedName>
        <fullName evidence="1">Uncharacterized protein</fullName>
    </submittedName>
</protein>
<dbReference type="PATRIC" id="fig|1462.6.peg.2305"/>
<dbReference type="AlphaFoldDB" id="A0A0D8BSE0"/>
<comment type="caution">
    <text evidence="1">The sequence shown here is derived from an EMBL/GenBank/DDBJ whole genome shotgun (WGS) entry which is preliminary data.</text>
</comment>
<dbReference type="EMBL" id="JYBP01000003">
    <property type="protein sequence ID" value="KJE27045.1"/>
    <property type="molecule type" value="Genomic_DNA"/>
</dbReference>
<name>A0A0D8BSE0_GEOKU</name>